<dbReference type="AlphaFoldDB" id="A0A0D5XRS7"/>
<sequence>MKKVNIKIKGGKIAADFTGFQGKTCEALEQRIRPEELEVEEKELKPEYHFNAGQTQHETEQNEW</sequence>
<geneLocation type="plasmid" evidence="2">
    <name>pVC1307</name>
</geneLocation>
<evidence type="ECO:0000256" key="1">
    <source>
        <dbReference type="SAM" id="MobiDB-lite"/>
    </source>
</evidence>
<feature type="region of interest" description="Disordered" evidence="1">
    <location>
        <begin position="45"/>
        <end position="64"/>
    </location>
</feature>
<name>A0A0D5XRS7_VIBCL</name>
<protein>
    <recommendedName>
        <fullName evidence="3">DUF2997 domain-containing protein</fullName>
    </recommendedName>
</protein>
<keyword evidence="2" id="KW-0614">Plasmid</keyword>
<dbReference type="EMBL" id="KJ817377">
    <property type="protein sequence ID" value="AKA21440.1"/>
    <property type="molecule type" value="Genomic_DNA"/>
</dbReference>
<accession>A0A0D5XRS7</accession>
<evidence type="ECO:0008006" key="3">
    <source>
        <dbReference type="Google" id="ProtNLM"/>
    </source>
</evidence>
<evidence type="ECO:0000313" key="2">
    <source>
        <dbReference type="EMBL" id="AKA21440.1"/>
    </source>
</evidence>
<proteinExistence type="predicted"/>
<reference evidence="2" key="1">
    <citation type="submission" date="2014-05" db="EMBL/GenBank/DDBJ databases">
        <title>A SXT Element and IncC Mega-plasmid Coexisting in a Multidrug Resistant, Extended-Spectrum-beta-Lactamase-Producing Vibrio cholerae O1 El Tor Strain of China.</title>
        <authorList>
            <person name="Wang R."/>
            <person name="Li J."/>
            <person name="Kan B."/>
        </authorList>
    </citation>
    <scope>NUCLEOTIDE SEQUENCE</scope>
    <source>
        <strain evidence="2">ICDC-1307</strain>
        <plasmid evidence="2">pVC1307</plasmid>
    </source>
</reference>
<organism evidence="2">
    <name type="scientific">Vibrio cholerae O1</name>
    <dbReference type="NCBI Taxonomy" id="127906"/>
    <lineage>
        <taxon>Bacteria</taxon>
        <taxon>Pseudomonadati</taxon>
        <taxon>Pseudomonadota</taxon>
        <taxon>Gammaproteobacteria</taxon>
        <taxon>Vibrionales</taxon>
        <taxon>Vibrionaceae</taxon>
        <taxon>Vibrio</taxon>
    </lineage>
</organism>